<accession>A0ABU2JKK9</accession>
<evidence type="ECO:0000256" key="1">
    <source>
        <dbReference type="SAM" id="MobiDB-lite"/>
    </source>
</evidence>
<keyword evidence="2" id="KW-0812">Transmembrane</keyword>
<sequence>MTTRARINIPGSRPIPPIVVRETVDEGEARPAPPPLPTRNKPAPGGRPEGRGAAPGGPPAPGGGDPKKTSSWFEPRKSPKSGAVPQGHPDDPAAGDPPHEPAGSAPGAGPDTPPGGHPQVSDTPADGTPGVPGQGSGTPAWFPGGADTPADGIPAVSPRGGLPPRPVGATTGPGTGTMPVPPVPQAGERVQVPPQGGAPSPLGDAPTPMGGPPTPQGGAPVLADGGPAPRPGGQPPEDDPVGTTMDLGGPFPPPPPPGVRDGDPAATGALPRPFEPGAGPVVPPPGPRPPADEQPPPADKPKAAKSGGGRSKVKLLVVALVGLAVVVYGAGLFLNQEDVPKGTEVLGVDIGGMSTEEAHSHLDTRLDAANNEPLTLVIDGQEVELKPSVAGLAVDTEATARGASGTDYSPIAVVGSLLGSSREADAVFSVDREKLTVALQDLTSGAGGAGPVDGTVVFEEGQAIGRTGQAGSAIDARAAADAVEAAFRERAAGGQNTPVELPVTTQEPLVGEAQVQQALEEFGEPAMSGWVWLIAADRALPISQQTLSRVLTMEPSDQGNLQPVIDPDGLREIYGTTFDGVLIDAGAGLVEMTPEHAVAALIPALREPATVDQGTGRREAVVEGATLG</sequence>
<feature type="compositionally biased region" description="Low complexity" evidence="1">
    <location>
        <begin position="92"/>
        <end position="110"/>
    </location>
</feature>
<feature type="transmembrane region" description="Helical" evidence="2">
    <location>
        <begin position="315"/>
        <end position="334"/>
    </location>
</feature>
<keyword evidence="2" id="KW-1133">Transmembrane helix</keyword>
<dbReference type="Proteomes" id="UP001183410">
    <property type="component" value="Unassembled WGS sequence"/>
</dbReference>
<dbReference type="RefSeq" id="WP_311664777.1">
    <property type="nucleotide sequence ID" value="NZ_JAVREO010000002.1"/>
</dbReference>
<organism evidence="3 4">
    <name type="scientific">Streptomyces chisholmiae</name>
    <dbReference type="NCBI Taxonomy" id="3075540"/>
    <lineage>
        <taxon>Bacteria</taxon>
        <taxon>Bacillati</taxon>
        <taxon>Actinomycetota</taxon>
        <taxon>Actinomycetes</taxon>
        <taxon>Kitasatosporales</taxon>
        <taxon>Streptomycetaceae</taxon>
        <taxon>Streptomyces</taxon>
    </lineage>
</organism>
<feature type="region of interest" description="Disordered" evidence="1">
    <location>
        <begin position="1"/>
        <end position="309"/>
    </location>
</feature>
<evidence type="ECO:0000256" key="2">
    <source>
        <dbReference type="SAM" id="Phobius"/>
    </source>
</evidence>
<evidence type="ECO:0000313" key="4">
    <source>
        <dbReference type="Proteomes" id="UP001183410"/>
    </source>
</evidence>
<keyword evidence="4" id="KW-1185">Reference proteome</keyword>
<feature type="compositionally biased region" description="Pro residues" evidence="1">
    <location>
        <begin position="281"/>
        <end position="298"/>
    </location>
</feature>
<comment type="caution">
    <text evidence="3">The sequence shown here is derived from an EMBL/GenBank/DDBJ whole genome shotgun (WGS) entry which is preliminary data.</text>
</comment>
<dbReference type="EMBL" id="JAVREO010000002">
    <property type="protein sequence ID" value="MDT0265447.1"/>
    <property type="molecule type" value="Genomic_DNA"/>
</dbReference>
<gene>
    <name evidence="3" type="ORF">RM844_03970</name>
</gene>
<feature type="compositionally biased region" description="Low complexity" evidence="1">
    <location>
        <begin position="167"/>
        <end position="178"/>
    </location>
</feature>
<keyword evidence="2" id="KW-0472">Membrane</keyword>
<protein>
    <recommendedName>
        <fullName evidence="5">Peptidoglycan binding domain-containing protein</fullName>
    </recommendedName>
</protein>
<name>A0ABU2JKK9_9ACTN</name>
<proteinExistence type="predicted"/>
<evidence type="ECO:0000313" key="3">
    <source>
        <dbReference type="EMBL" id="MDT0265447.1"/>
    </source>
</evidence>
<evidence type="ECO:0008006" key="5">
    <source>
        <dbReference type="Google" id="ProtNLM"/>
    </source>
</evidence>
<reference evidence="4" key="1">
    <citation type="submission" date="2023-07" db="EMBL/GenBank/DDBJ databases">
        <title>30 novel species of actinomycetes from the DSMZ collection.</title>
        <authorList>
            <person name="Nouioui I."/>
        </authorList>
    </citation>
    <scope>NUCLEOTIDE SEQUENCE [LARGE SCALE GENOMIC DNA]</scope>
    <source>
        <strain evidence="4">DSM 44915</strain>
    </source>
</reference>